<proteinExistence type="predicted"/>
<comment type="caution">
    <text evidence="2">The sequence shown here is derived from an EMBL/GenBank/DDBJ whole genome shotgun (WGS) entry which is preliminary data.</text>
</comment>
<dbReference type="Pfam" id="PF14110">
    <property type="entry name" value="DUF4282"/>
    <property type="match status" value="1"/>
</dbReference>
<sequence length="104" mass="11703">MDPHSFMSKLFDFSFKEFISLQIVRYLYIIGIVISGISALGMIVAGLSSMQYAFLPGLGKVLFSPLFFIVSVIFIRLVLEALVATFRIAENTTIIARRYQQGDE</sequence>
<dbReference type="Proteomes" id="UP000309544">
    <property type="component" value="Unassembled WGS sequence"/>
</dbReference>
<feature type="transmembrane region" description="Helical" evidence="1">
    <location>
        <begin position="26"/>
        <end position="54"/>
    </location>
</feature>
<dbReference type="RefSeq" id="WP_068867612.1">
    <property type="nucleotide sequence ID" value="NZ_VDCI01000010.1"/>
</dbReference>
<name>A0A5C4RXA3_PROVB</name>
<keyword evidence="1" id="KW-1133">Transmembrane helix</keyword>
<evidence type="ECO:0000256" key="1">
    <source>
        <dbReference type="SAM" id="Phobius"/>
    </source>
</evidence>
<dbReference type="EMBL" id="VDCI01000010">
    <property type="protein sequence ID" value="TNJ35923.1"/>
    <property type="molecule type" value="Genomic_DNA"/>
</dbReference>
<keyword evidence="1" id="KW-0472">Membrane</keyword>
<reference evidence="2 3" key="1">
    <citation type="submission" date="2019-05" db="EMBL/GenBank/DDBJ databases">
        <title>Draft Whole-Genome sequence of the green sulfur bacterium Prosthecochloris vibrioformis DSM 260.</title>
        <authorList>
            <person name="Meyer T.E."/>
            <person name="Kyndt J.A."/>
        </authorList>
    </citation>
    <scope>NUCLEOTIDE SEQUENCE [LARGE SCALE GENOMIC DNA]</scope>
    <source>
        <strain evidence="2 3">DSM 260</strain>
    </source>
</reference>
<keyword evidence="1" id="KW-0812">Transmembrane</keyword>
<protein>
    <submittedName>
        <fullName evidence="2">DUF4282 domain-containing protein</fullName>
    </submittedName>
</protein>
<gene>
    <name evidence="2" type="ORF">FGF68_09610</name>
</gene>
<dbReference type="InterPro" id="IPR025557">
    <property type="entry name" value="DUF4282"/>
</dbReference>
<evidence type="ECO:0000313" key="2">
    <source>
        <dbReference type="EMBL" id="TNJ35923.1"/>
    </source>
</evidence>
<accession>A0A5C4RXA3</accession>
<keyword evidence="3" id="KW-1185">Reference proteome</keyword>
<organism evidence="2 3">
    <name type="scientific">Prosthecochloris vibrioformis</name>
    <name type="common">Chlorobium vibrioforme</name>
    <dbReference type="NCBI Taxonomy" id="1098"/>
    <lineage>
        <taxon>Bacteria</taxon>
        <taxon>Pseudomonadati</taxon>
        <taxon>Chlorobiota</taxon>
        <taxon>Chlorobiia</taxon>
        <taxon>Chlorobiales</taxon>
        <taxon>Chlorobiaceae</taxon>
        <taxon>Prosthecochloris</taxon>
    </lineage>
</organism>
<dbReference type="AlphaFoldDB" id="A0A5C4RXA3"/>
<feature type="transmembrane region" description="Helical" evidence="1">
    <location>
        <begin position="66"/>
        <end position="89"/>
    </location>
</feature>
<evidence type="ECO:0000313" key="3">
    <source>
        <dbReference type="Proteomes" id="UP000309544"/>
    </source>
</evidence>